<evidence type="ECO:0000313" key="3">
    <source>
        <dbReference type="Proteomes" id="UP001234989"/>
    </source>
</evidence>
<protein>
    <recommendedName>
        <fullName evidence="1">Tf2-1-like SH3-like domain-containing protein</fullName>
    </recommendedName>
</protein>
<evidence type="ECO:0000313" key="2">
    <source>
        <dbReference type="EMBL" id="WMV46157.1"/>
    </source>
</evidence>
<dbReference type="PANTHER" id="PTHR46148">
    <property type="entry name" value="CHROMO DOMAIN-CONTAINING PROTEIN"/>
    <property type="match status" value="1"/>
</dbReference>
<dbReference type="InterPro" id="IPR056924">
    <property type="entry name" value="SH3_Tf2-1"/>
</dbReference>
<dbReference type="AlphaFoldDB" id="A0AAF0ZNP0"/>
<dbReference type="PANTHER" id="PTHR46148:SF56">
    <property type="entry name" value="RETROTRANSPOSON PROTEIN"/>
    <property type="match status" value="1"/>
</dbReference>
<organism evidence="2 3">
    <name type="scientific">Solanum verrucosum</name>
    <dbReference type="NCBI Taxonomy" id="315347"/>
    <lineage>
        <taxon>Eukaryota</taxon>
        <taxon>Viridiplantae</taxon>
        <taxon>Streptophyta</taxon>
        <taxon>Embryophyta</taxon>
        <taxon>Tracheophyta</taxon>
        <taxon>Spermatophyta</taxon>
        <taxon>Magnoliopsida</taxon>
        <taxon>eudicotyledons</taxon>
        <taxon>Gunneridae</taxon>
        <taxon>Pentapetalae</taxon>
        <taxon>asterids</taxon>
        <taxon>lamiids</taxon>
        <taxon>Solanales</taxon>
        <taxon>Solanaceae</taxon>
        <taxon>Solanoideae</taxon>
        <taxon>Solaneae</taxon>
        <taxon>Solanum</taxon>
    </lineage>
</organism>
<proteinExistence type="predicted"/>
<accession>A0AAF0ZNP0</accession>
<dbReference type="EMBL" id="CP133620">
    <property type="protein sequence ID" value="WMV46157.1"/>
    <property type="molecule type" value="Genomic_DNA"/>
</dbReference>
<dbReference type="Proteomes" id="UP001234989">
    <property type="component" value="Chromosome 9"/>
</dbReference>
<gene>
    <name evidence="2" type="ORF">MTR67_039542</name>
</gene>
<evidence type="ECO:0000259" key="1">
    <source>
        <dbReference type="Pfam" id="PF24626"/>
    </source>
</evidence>
<keyword evidence="3" id="KW-1185">Reference proteome</keyword>
<name>A0AAF0ZNP0_SOLVR</name>
<dbReference type="Pfam" id="PF24626">
    <property type="entry name" value="SH3_Tf2-1"/>
    <property type="match status" value="1"/>
</dbReference>
<reference evidence="2" key="1">
    <citation type="submission" date="2023-08" db="EMBL/GenBank/DDBJ databases">
        <title>A de novo genome assembly of Solanum verrucosum Schlechtendal, a Mexican diploid species geographically isolated from the other diploid A-genome species in potato relatives.</title>
        <authorList>
            <person name="Hosaka K."/>
        </authorList>
    </citation>
    <scope>NUCLEOTIDE SEQUENCE</scope>
    <source>
        <tissue evidence="2">Young leaves</tissue>
    </source>
</reference>
<sequence length="187" mass="21309">MKGVMRFRKKGKLSPWYIGPYRISKRVGNVAYELELPQELAAVTSVLHVSMFNKCMGDPSLIIPTEYIGIKDSLSYEEIHVHILDRHVRKLRTKEAQSVTNQNNQQGPVPANASGGSLATRLCDFVKMNPPEFLGSQIAVGCSSHLVHSVEREQGYYWKIIPPDLGVAEEEYQYQFLHYHHFVLRLP</sequence>
<feature type="domain" description="Tf2-1-like SH3-like" evidence="1">
    <location>
        <begin position="5"/>
        <end position="55"/>
    </location>
</feature>